<dbReference type="GO" id="GO:0051787">
    <property type="term" value="F:misfolded protein binding"/>
    <property type="evidence" value="ECO:0007669"/>
    <property type="project" value="TreeGrafter"/>
</dbReference>
<organism evidence="11 12">
    <name type="scientific">Meristemomyces frigidus</name>
    <dbReference type="NCBI Taxonomy" id="1508187"/>
    <lineage>
        <taxon>Eukaryota</taxon>
        <taxon>Fungi</taxon>
        <taxon>Dikarya</taxon>
        <taxon>Ascomycota</taxon>
        <taxon>Pezizomycotina</taxon>
        <taxon>Dothideomycetes</taxon>
        <taxon>Dothideomycetidae</taxon>
        <taxon>Mycosphaerellales</taxon>
        <taxon>Teratosphaeriaceae</taxon>
        <taxon>Meristemomyces</taxon>
    </lineage>
</organism>
<dbReference type="InterPro" id="IPR011990">
    <property type="entry name" value="TPR-like_helical_dom_sf"/>
</dbReference>
<evidence type="ECO:0000256" key="8">
    <source>
        <dbReference type="SAM" id="MobiDB-lite"/>
    </source>
</evidence>
<reference evidence="11" key="1">
    <citation type="submission" date="2023-08" db="EMBL/GenBank/DDBJ databases">
        <title>Black Yeasts Isolated from many extreme environments.</title>
        <authorList>
            <person name="Coleine C."/>
            <person name="Stajich J.E."/>
            <person name="Selbmann L."/>
        </authorList>
    </citation>
    <scope>NUCLEOTIDE SEQUENCE</scope>
    <source>
        <strain evidence="11">CCFEE 5401</strain>
    </source>
</reference>
<keyword evidence="2 9" id="KW-0732">Signal</keyword>
<proteinExistence type="predicted"/>
<dbReference type="CDD" id="cd06257">
    <property type="entry name" value="DnaJ"/>
    <property type="match status" value="1"/>
</dbReference>
<evidence type="ECO:0000256" key="1">
    <source>
        <dbReference type="ARBA" id="ARBA00004319"/>
    </source>
</evidence>
<accession>A0AAN7TPG5</accession>
<evidence type="ECO:0000256" key="2">
    <source>
        <dbReference type="ARBA" id="ARBA00022729"/>
    </source>
</evidence>
<dbReference type="GO" id="GO:0051087">
    <property type="term" value="F:protein-folding chaperone binding"/>
    <property type="evidence" value="ECO:0007669"/>
    <property type="project" value="TreeGrafter"/>
</dbReference>
<evidence type="ECO:0000256" key="4">
    <source>
        <dbReference type="ARBA" id="ARBA00022803"/>
    </source>
</evidence>
<dbReference type="SUPFAM" id="SSF46565">
    <property type="entry name" value="Chaperone J-domain"/>
    <property type="match status" value="1"/>
</dbReference>
<feature type="region of interest" description="Disordered" evidence="8">
    <location>
        <begin position="470"/>
        <end position="526"/>
    </location>
</feature>
<dbReference type="EMBL" id="JAVRRL010000023">
    <property type="protein sequence ID" value="KAK5113491.1"/>
    <property type="molecule type" value="Genomic_DNA"/>
</dbReference>
<dbReference type="InterPro" id="IPR019734">
    <property type="entry name" value="TPR_rpt"/>
</dbReference>
<comment type="caution">
    <text evidence="11">The sequence shown here is derived from an EMBL/GenBank/DDBJ whole genome shotgun (WGS) entry which is preliminary data.</text>
</comment>
<feature type="chain" id="PRO_5042837293" description="Tetratricopeptide repeat and J domain-containing co-chaperone DNJ1" evidence="9">
    <location>
        <begin position="23"/>
        <end position="526"/>
    </location>
</feature>
<feature type="signal peptide" evidence="9">
    <location>
        <begin position="1"/>
        <end position="22"/>
    </location>
</feature>
<dbReference type="GO" id="GO:0005788">
    <property type="term" value="C:endoplasmic reticulum lumen"/>
    <property type="evidence" value="ECO:0007669"/>
    <property type="project" value="UniProtKB-SubCell"/>
</dbReference>
<evidence type="ECO:0000256" key="5">
    <source>
        <dbReference type="ARBA" id="ARBA00022824"/>
    </source>
</evidence>
<dbReference type="FunFam" id="1.25.40.10:FF:000224">
    <property type="entry name" value="DnaJ and TPR domain protein"/>
    <property type="match status" value="1"/>
</dbReference>
<dbReference type="PANTHER" id="PTHR44140:SF2">
    <property type="entry name" value="LD25575P"/>
    <property type="match status" value="1"/>
</dbReference>
<dbReference type="GO" id="GO:0034975">
    <property type="term" value="P:protein folding in endoplasmic reticulum"/>
    <property type="evidence" value="ECO:0007669"/>
    <property type="project" value="TreeGrafter"/>
</dbReference>
<dbReference type="Gene3D" id="1.10.287.110">
    <property type="entry name" value="DnaJ domain"/>
    <property type="match status" value="1"/>
</dbReference>
<dbReference type="Proteomes" id="UP001310890">
    <property type="component" value="Unassembled WGS sequence"/>
</dbReference>
<keyword evidence="3" id="KW-0677">Repeat</keyword>
<evidence type="ECO:0000256" key="6">
    <source>
        <dbReference type="ARBA" id="ARBA00073740"/>
    </source>
</evidence>
<evidence type="ECO:0000313" key="12">
    <source>
        <dbReference type="Proteomes" id="UP001310890"/>
    </source>
</evidence>
<feature type="repeat" description="TPR" evidence="7">
    <location>
        <begin position="68"/>
        <end position="101"/>
    </location>
</feature>
<dbReference type="PRINTS" id="PR00625">
    <property type="entry name" value="JDOMAIN"/>
</dbReference>
<feature type="compositionally biased region" description="Gly residues" evidence="8">
    <location>
        <begin position="503"/>
        <end position="526"/>
    </location>
</feature>
<evidence type="ECO:0000256" key="3">
    <source>
        <dbReference type="ARBA" id="ARBA00022737"/>
    </source>
</evidence>
<feature type="domain" description="J" evidence="10">
    <location>
        <begin position="404"/>
        <end position="474"/>
    </location>
</feature>
<dbReference type="PROSITE" id="PS50076">
    <property type="entry name" value="DNAJ_2"/>
    <property type="match status" value="1"/>
</dbReference>
<dbReference type="SMART" id="SM00028">
    <property type="entry name" value="TPR"/>
    <property type="match status" value="6"/>
</dbReference>
<protein>
    <recommendedName>
        <fullName evidence="6">Tetratricopeptide repeat and J domain-containing co-chaperone DNJ1</fullName>
    </recommendedName>
</protein>
<comment type="subcellular location">
    <subcellularLocation>
        <location evidence="1">Endoplasmic reticulum lumen</location>
    </subcellularLocation>
</comment>
<dbReference type="Pfam" id="PF00226">
    <property type="entry name" value="DnaJ"/>
    <property type="match status" value="1"/>
</dbReference>
<gene>
    <name evidence="11" type="ORF">LTR62_003360</name>
</gene>
<evidence type="ECO:0000259" key="10">
    <source>
        <dbReference type="PROSITE" id="PS50076"/>
    </source>
</evidence>
<dbReference type="InterPro" id="IPR001623">
    <property type="entry name" value="DnaJ_domain"/>
</dbReference>
<sequence>MILRSLTLTLALCLSSVPYAAALSPSEIPSDTPVSQLIASANSFVKQGNAHDALTYFDLAIQKDPSNYLTLFRRGATYLSLGRNVQASRDFDQVLTLKPGFEGALEQRARIKARNADWAGARQDYLTAKKAGSQEVADLDEAEGAAKLAEDAEKAGDWETCVAQAGTAIFVAGTALDIRQRRARCRFEKGEVVEGVSDLSHVLQINTGLTEPHLQVAGMTFYALGEVEKGITAVSKCLHNDPDNKACAKLRKSQKAIERTLKKFDQLFEKRQFASAAKLLVPQPEDPGLLKEVKDDIANFREAGYIHPKAPDGLYTDLIERTCETYTEMNNPKKAAEYCDAALLSNPTSLPALMNKAHRLLESEDYDQALSTLQLAKDNHPMTQSLQDLIQKAQQALKRSKIKDYYKVLDLPRDASERDIKKSWRRLSQLHHPDKAVAKNGIDPETAQKKMAAINEAYEVLSDPELKARFDRGEDPNDPMAGQQHTGSPFRQGPGGQQFFFQQGGGGQQGFKFQGGGGFPGGFPFG</sequence>
<dbReference type="Gene3D" id="1.25.40.10">
    <property type="entry name" value="Tetratricopeptide repeat domain"/>
    <property type="match status" value="1"/>
</dbReference>
<name>A0AAN7TPG5_9PEZI</name>
<dbReference type="SUPFAM" id="SSF48452">
    <property type="entry name" value="TPR-like"/>
    <property type="match status" value="2"/>
</dbReference>
<evidence type="ECO:0000313" key="11">
    <source>
        <dbReference type="EMBL" id="KAK5113491.1"/>
    </source>
</evidence>
<keyword evidence="4 7" id="KW-0802">TPR repeat</keyword>
<dbReference type="PROSITE" id="PS50005">
    <property type="entry name" value="TPR"/>
    <property type="match status" value="1"/>
</dbReference>
<keyword evidence="5" id="KW-0256">Endoplasmic reticulum</keyword>
<dbReference type="InterPro" id="IPR036869">
    <property type="entry name" value="J_dom_sf"/>
</dbReference>
<evidence type="ECO:0000256" key="7">
    <source>
        <dbReference type="PROSITE-ProRule" id="PRU00339"/>
    </source>
</evidence>
<dbReference type="SMART" id="SM00271">
    <property type="entry name" value="DnaJ"/>
    <property type="match status" value="1"/>
</dbReference>
<dbReference type="PANTHER" id="PTHR44140">
    <property type="entry name" value="LD25575P"/>
    <property type="match status" value="1"/>
</dbReference>
<evidence type="ECO:0000256" key="9">
    <source>
        <dbReference type="SAM" id="SignalP"/>
    </source>
</evidence>
<dbReference type="AlphaFoldDB" id="A0AAN7TPG5"/>
<dbReference type="InterPro" id="IPR051727">
    <property type="entry name" value="DnaJ_C3_Co-chaperones"/>
</dbReference>